<dbReference type="RefSeq" id="WP_051856403.1">
    <property type="nucleotide sequence ID" value="NZ_AQRC01000019.1"/>
</dbReference>
<evidence type="ECO:0000313" key="2">
    <source>
        <dbReference type="Proteomes" id="UP000028607"/>
    </source>
</evidence>
<dbReference type="GO" id="GO:0016740">
    <property type="term" value="F:transferase activity"/>
    <property type="evidence" value="ECO:0007669"/>
    <property type="project" value="UniProtKB-KW"/>
</dbReference>
<dbReference type="Gene3D" id="3.40.50.2000">
    <property type="entry name" value="Glycogen Phosphorylase B"/>
    <property type="match status" value="1"/>
</dbReference>
<gene>
    <name evidence="1" type="ORF">DW2_17822</name>
</gene>
<dbReference type="Proteomes" id="UP000028607">
    <property type="component" value="Unassembled WGS sequence"/>
</dbReference>
<name>A0A085TRW7_9RHOB</name>
<keyword evidence="2" id="KW-1185">Reference proteome</keyword>
<proteinExistence type="predicted"/>
<dbReference type="Pfam" id="PF13692">
    <property type="entry name" value="Glyco_trans_1_4"/>
    <property type="match status" value="1"/>
</dbReference>
<dbReference type="PANTHER" id="PTHR46656:SF3">
    <property type="entry name" value="PUTATIVE-RELATED"/>
    <property type="match status" value="1"/>
</dbReference>
<comment type="caution">
    <text evidence="1">The sequence shown here is derived from an EMBL/GenBank/DDBJ whole genome shotgun (WGS) entry which is preliminary data.</text>
</comment>
<dbReference type="OrthoDB" id="118340at2"/>
<reference evidence="2" key="1">
    <citation type="submission" date="2013-04" db="EMBL/GenBank/DDBJ databases">
        <title>Thioclava sp. 13D2W-2 Genome Sequencing.</title>
        <authorList>
            <person name="Lai Q."/>
            <person name="Li G."/>
            <person name="Shao Z."/>
        </authorList>
    </citation>
    <scope>NUCLEOTIDE SEQUENCE [LARGE SCALE GENOMIC DNA]</scope>
    <source>
        <strain evidence="2">13D2W-2</strain>
    </source>
</reference>
<dbReference type="eggNOG" id="COG0438">
    <property type="taxonomic scope" value="Bacteria"/>
</dbReference>
<dbReference type="PANTHER" id="PTHR46656">
    <property type="entry name" value="PUTATIVE-RELATED"/>
    <property type="match status" value="1"/>
</dbReference>
<reference evidence="1 2" key="2">
    <citation type="journal article" date="2015" name="Antonie Van Leeuwenhoek">
        <title>Thioclava indica sp. nov., isolated from surface seawater of the Indian Ocean.</title>
        <authorList>
            <person name="Liu Y."/>
            <person name="Lai Q."/>
            <person name="Du J."/>
            <person name="Xu H."/>
            <person name="Jiang L."/>
            <person name="Shao Z."/>
        </authorList>
    </citation>
    <scope>NUCLEOTIDE SEQUENCE [LARGE SCALE GENOMIC DNA]</scope>
    <source>
        <strain evidence="1 2">13D2W-2</strain>
    </source>
</reference>
<accession>A0A085TRW7</accession>
<dbReference type="EMBL" id="AQRC01000019">
    <property type="protein sequence ID" value="KFE33464.1"/>
    <property type="molecule type" value="Genomic_DNA"/>
</dbReference>
<dbReference type="PATRIC" id="fig|1317124.6.peg.3587"/>
<dbReference type="SUPFAM" id="SSF53756">
    <property type="entry name" value="UDP-Glycosyltransferase/glycogen phosphorylase"/>
    <property type="match status" value="1"/>
</dbReference>
<protein>
    <submittedName>
        <fullName evidence="1">Group 1 glycosyl transferase</fullName>
    </submittedName>
</protein>
<dbReference type="AlphaFoldDB" id="A0A085TRW7"/>
<evidence type="ECO:0000313" key="1">
    <source>
        <dbReference type="EMBL" id="KFE33464.1"/>
    </source>
</evidence>
<sequence>MAATPARLSRAARLWLRLRGYRGALERIEGGVVSGWAARRGDPAPLAIELHGAEGRLISGRADAFRADLTAAGIGEGRHAFALPVPPALWDASGEITLRIAGHTLDLAQLNLPGRAVSSAPPSPDALARHLFGPLLRLRAALPATDAAPPLRPHQALFAQSGAVADALPSPLFAYTDFIRHRENVAEHFPHPEAPHETDAFLRWYLADYGARRKGVQLPMTREAIDWLNTKVDGLSRAMRIFGLSGSEPEKDLCRWSAEIAPALGVGDCLVPETARARLSRPLASEPWPLTPFTAHLHATTPALRNLDPGSEADRQRLVLSVVLLALEHPEFLGYLPNGAAEQLLDSGALSAFVQSLRPGPLVSRDQYAAALRREGFDLDRKEFLRSAEGHRIEAARRPRPTGPRVDIQILGPFRKAAGLGQSTRLSHHILQHCDYSLNAVDYSRDNPAPSGAGAPVTLGAPRPARINLLHLNAEAVPDAFAFEPDIFSGAYNIAYVYWELDSPALCHQLALELVDEIWVSSDYCAQTYRGATSKPVTNVGMCFQPPPEIDRDAARRALHRQLGVGTPPFTFLASFDSFSYLQRKNPLGTLRAFSAAFPTEQTVRLVIKTQNRQRVSDPAQAALWAEIDQRIAADPRITLIDETLAYGGVLELMAGADCYASLHRSEGWGFGMLEGMALGVPVLCTGYSGNLEFCDEETAWLVPARSVEPGPQDYIFVTPGQHWGEPDHAAAVAQMRAVRSDAAARMQKAARARERVRRDFSVAAIARRYDARLKEIFAALASNPGENTSAR</sequence>
<organism evidence="1 2">
    <name type="scientific">Thioclava atlantica</name>
    <dbReference type="NCBI Taxonomy" id="1317124"/>
    <lineage>
        <taxon>Bacteria</taxon>
        <taxon>Pseudomonadati</taxon>
        <taxon>Pseudomonadota</taxon>
        <taxon>Alphaproteobacteria</taxon>
        <taxon>Rhodobacterales</taxon>
        <taxon>Paracoccaceae</taxon>
        <taxon>Thioclava</taxon>
    </lineage>
</organism>
<dbReference type="STRING" id="1317124.DW2_17822"/>
<keyword evidence="1" id="KW-0808">Transferase</keyword>